<organism evidence="1 2">
    <name type="scientific">Pocillopora damicornis</name>
    <name type="common">Cauliflower coral</name>
    <name type="synonym">Millepora damicornis</name>
    <dbReference type="NCBI Taxonomy" id="46731"/>
    <lineage>
        <taxon>Eukaryota</taxon>
        <taxon>Metazoa</taxon>
        <taxon>Cnidaria</taxon>
        <taxon>Anthozoa</taxon>
        <taxon>Hexacorallia</taxon>
        <taxon>Scleractinia</taxon>
        <taxon>Astrocoeniina</taxon>
        <taxon>Pocilloporidae</taxon>
        <taxon>Pocillopora</taxon>
    </lineage>
</organism>
<keyword evidence="2" id="KW-1185">Reference proteome</keyword>
<sequence length="68" mass="7818">QLAMFAPWRSHKDPISANSLSAARHSQSFLFPPERINYRDLSPPRHEPNRGLMITKPCSHYSITIKSE</sequence>
<dbReference type="Proteomes" id="UP000275408">
    <property type="component" value="Unassembled WGS sequence"/>
</dbReference>
<dbReference type="AlphaFoldDB" id="A0A3M6U3S8"/>
<proteinExistence type="predicted"/>
<comment type="caution">
    <text evidence="1">The sequence shown here is derived from an EMBL/GenBank/DDBJ whole genome shotgun (WGS) entry which is preliminary data.</text>
</comment>
<evidence type="ECO:0000313" key="1">
    <source>
        <dbReference type="EMBL" id="RMX48310.1"/>
    </source>
</evidence>
<evidence type="ECO:0000313" key="2">
    <source>
        <dbReference type="Proteomes" id="UP000275408"/>
    </source>
</evidence>
<feature type="non-terminal residue" evidence="1">
    <location>
        <position position="1"/>
    </location>
</feature>
<protein>
    <submittedName>
        <fullName evidence="1">Uncharacterized protein</fullName>
    </submittedName>
</protein>
<name>A0A3M6U3S8_POCDA</name>
<gene>
    <name evidence="1" type="ORF">pdam_00011111</name>
</gene>
<reference evidence="1 2" key="1">
    <citation type="journal article" date="2018" name="Sci. Rep.">
        <title>Comparative analysis of the Pocillopora damicornis genome highlights role of immune system in coral evolution.</title>
        <authorList>
            <person name="Cunning R."/>
            <person name="Bay R.A."/>
            <person name="Gillette P."/>
            <person name="Baker A.C."/>
            <person name="Traylor-Knowles N."/>
        </authorList>
    </citation>
    <scope>NUCLEOTIDE SEQUENCE [LARGE SCALE GENOMIC DNA]</scope>
    <source>
        <strain evidence="1">RSMAS</strain>
        <tissue evidence="1">Whole animal</tissue>
    </source>
</reference>
<dbReference type="EMBL" id="RCHS01002293">
    <property type="protein sequence ID" value="RMX48310.1"/>
    <property type="molecule type" value="Genomic_DNA"/>
</dbReference>
<accession>A0A3M6U3S8</accession>